<organism evidence="2 3">
    <name type="scientific">Rhodococcus oxybenzonivorans</name>
    <dbReference type="NCBI Taxonomy" id="1990687"/>
    <lineage>
        <taxon>Bacteria</taxon>
        <taxon>Bacillati</taxon>
        <taxon>Actinomycetota</taxon>
        <taxon>Actinomycetes</taxon>
        <taxon>Mycobacteriales</taxon>
        <taxon>Nocardiaceae</taxon>
        <taxon>Rhodococcus</taxon>
    </lineage>
</organism>
<gene>
    <name evidence="2" type="ORF">CBI38_19405</name>
</gene>
<keyword evidence="1" id="KW-0812">Transmembrane</keyword>
<name>A0A2S2C4H3_9NOCA</name>
<evidence type="ECO:0000313" key="2">
    <source>
        <dbReference type="EMBL" id="AWK75678.1"/>
    </source>
</evidence>
<protein>
    <recommendedName>
        <fullName evidence="4">DUF1353 domain-containing protein</fullName>
    </recommendedName>
</protein>
<reference evidence="2 3" key="1">
    <citation type="submission" date="2017-05" db="EMBL/GenBank/DDBJ databases">
        <title>Isolation of Rhodococcus sp. S2-17 biodegrading of BP-3.</title>
        <authorList>
            <person name="Lee Y."/>
            <person name="Kim K.H."/>
            <person name="Chun B.H."/>
            <person name="Jung H.S."/>
            <person name="Jeon C.O."/>
        </authorList>
    </citation>
    <scope>NUCLEOTIDE SEQUENCE [LARGE SCALE GENOMIC DNA]</scope>
    <source>
        <strain evidence="2 3">S2-17</strain>
    </source>
</reference>
<dbReference type="KEGG" id="roz:CBI38_19405"/>
<evidence type="ECO:0000256" key="1">
    <source>
        <dbReference type="SAM" id="Phobius"/>
    </source>
</evidence>
<accession>A0A2S2C4H3</accession>
<feature type="transmembrane region" description="Helical" evidence="1">
    <location>
        <begin position="190"/>
        <end position="216"/>
    </location>
</feature>
<keyword evidence="1" id="KW-1133">Transmembrane helix</keyword>
<dbReference type="OrthoDB" id="4476615at2"/>
<feature type="transmembrane region" description="Helical" evidence="1">
    <location>
        <begin position="140"/>
        <end position="160"/>
    </location>
</feature>
<dbReference type="InterPro" id="IPR010767">
    <property type="entry name" value="Phage_CGC-2007_Cje0229"/>
</dbReference>
<dbReference type="RefSeq" id="WP_109335210.1">
    <property type="nucleotide sequence ID" value="NZ_CP021354.1"/>
</dbReference>
<keyword evidence="3" id="KW-1185">Reference proteome</keyword>
<sequence>MPFQVSADDPARPQPALRVLDHKYFQLTDHFVYVHGETVVTVPGCAPEPCVLRTDLASVPAPLRGLLAPYGRQLLPAIMHDDLCHHAEAHGKSGMALRRRADELFRTALLDEGVGPFRSRIFWVGVEVGRIWTFTTYTRFLLIAHHILGMVCWVVGVPWAIATSHYPAAVGLLALPCVLSLLWRRDFPVALLGCILLPVVTPTYLLTLATAAVLWIPDVTAWLFGRRVTRKPPPLGPPTTVLR</sequence>
<dbReference type="Pfam" id="PF07087">
    <property type="entry name" value="DUF1353"/>
    <property type="match status" value="1"/>
</dbReference>
<dbReference type="AlphaFoldDB" id="A0A2S2C4H3"/>
<dbReference type="EMBL" id="CP021354">
    <property type="protein sequence ID" value="AWK75678.1"/>
    <property type="molecule type" value="Genomic_DNA"/>
</dbReference>
<proteinExistence type="predicted"/>
<keyword evidence="1" id="KW-0472">Membrane</keyword>
<evidence type="ECO:0008006" key="4">
    <source>
        <dbReference type="Google" id="ProtNLM"/>
    </source>
</evidence>
<dbReference type="Proteomes" id="UP000245711">
    <property type="component" value="Chromosome"/>
</dbReference>
<feature type="transmembrane region" description="Helical" evidence="1">
    <location>
        <begin position="166"/>
        <end position="183"/>
    </location>
</feature>
<evidence type="ECO:0000313" key="3">
    <source>
        <dbReference type="Proteomes" id="UP000245711"/>
    </source>
</evidence>